<feature type="region of interest" description="Disordered" evidence="4">
    <location>
        <begin position="161"/>
        <end position="188"/>
    </location>
</feature>
<keyword evidence="7" id="KW-1185">Reference proteome</keyword>
<dbReference type="AlphaFoldDB" id="A0A5P9JVA7"/>
<evidence type="ECO:0000313" key="6">
    <source>
        <dbReference type="EMBL" id="QFU15380.1"/>
    </source>
</evidence>
<evidence type="ECO:0000259" key="5">
    <source>
        <dbReference type="PROSITE" id="PS50995"/>
    </source>
</evidence>
<keyword evidence="1" id="KW-0805">Transcription regulation</keyword>
<evidence type="ECO:0000256" key="1">
    <source>
        <dbReference type="ARBA" id="ARBA00023015"/>
    </source>
</evidence>
<protein>
    <submittedName>
        <fullName evidence="6">MarR family transcriptional regulator</fullName>
    </submittedName>
</protein>
<gene>
    <name evidence="6" type="ORF">GDR74_03610</name>
</gene>
<dbReference type="SUPFAM" id="SSF46785">
    <property type="entry name" value="Winged helix' DNA-binding domain"/>
    <property type="match status" value="1"/>
</dbReference>
<dbReference type="Gene3D" id="1.10.10.10">
    <property type="entry name" value="Winged helix-like DNA-binding domain superfamily/Winged helix DNA-binding domain"/>
    <property type="match status" value="1"/>
</dbReference>
<feature type="domain" description="HTH marR-type" evidence="5">
    <location>
        <begin position="23"/>
        <end position="155"/>
    </location>
</feature>
<dbReference type="SMART" id="SM00347">
    <property type="entry name" value="HTH_MARR"/>
    <property type="match status" value="1"/>
</dbReference>
<name>A0A5P9JVA7_9HYPH</name>
<reference evidence="6 7" key="1">
    <citation type="submission" date="2019-10" db="EMBL/GenBank/DDBJ databases">
        <title>Isolation, Identification of Microvirga thermotolerans HR1, a novel thermophilic bacterium and Comparative Genomics of the genus Microvirga.</title>
        <authorList>
            <person name="Li J."/>
            <person name="Zhang W."/>
            <person name="Lin M."/>
            <person name="Wang J."/>
        </authorList>
    </citation>
    <scope>NUCLEOTIDE SEQUENCE [LARGE SCALE GENOMIC DNA]</scope>
    <source>
        <strain evidence="6 7">HR1</strain>
    </source>
</reference>
<dbReference type="PRINTS" id="PR00598">
    <property type="entry name" value="HTHMARR"/>
</dbReference>
<proteinExistence type="predicted"/>
<dbReference type="Proteomes" id="UP000325614">
    <property type="component" value="Chromosome"/>
</dbReference>
<organism evidence="6 7">
    <name type="scientific">Microvirga thermotolerans</name>
    <dbReference type="NCBI Taxonomy" id="2651334"/>
    <lineage>
        <taxon>Bacteria</taxon>
        <taxon>Pseudomonadati</taxon>
        <taxon>Pseudomonadota</taxon>
        <taxon>Alphaproteobacteria</taxon>
        <taxon>Hyphomicrobiales</taxon>
        <taxon>Methylobacteriaceae</taxon>
        <taxon>Microvirga</taxon>
    </lineage>
</organism>
<dbReference type="Pfam" id="PF12802">
    <property type="entry name" value="MarR_2"/>
    <property type="match status" value="1"/>
</dbReference>
<feature type="compositionally biased region" description="Acidic residues" evidence="4">
    <location>
        <begin position="169"/>
        <end position="179"/>
    </location>
</feature>
<dbReference type="KEGG" id="mico:GDR74_03610"/>
<dbReference type="InterPro" id="IPR036388">
    <property type="entry name" value="WH-like_DNA-bd_sf"/>
</dbReference>
<keyword evidence="3" id="KW-0804">Transcription</keyword>
<sequence>MVAAPRLRTAGNGMDTDIKHPGVKSVGWALVQAARLHRSRTGDKLSELGLFAGQEQVLQALAHSGPMTMGDLALILRVRPPTASKTISRLSSLKLVERHTEPGDARVVRVKLTREGKKKAAAINALWDEVESELLAGFDNKDRKRLRKLLRRAAKNLADITGADPSTFEGDDEGDEFAAAEEPLAASA</sequence>
<dbReference type="EMBL" id="CP045423">
    <property type="protein sequence ID" value="QFU15380.1"/>
    <property type="molecule type" value="Genomic_DNA"/>
</dbReference>
<evidence type="ECO:0000256" key="4">
    <source>
        <dbReference type="SAM" id="MobiDB-lite"/>
    </source>
</evidence>
<evidence type="ECO:0000256" key="3">
    <source>
        <dbReference type="ARBA" id="ARBA00023163"/>
    </source>
</evidence>
<dbReference type="PANTHER" id="PTHR42756:SF1">
    <property type="entry name" value="TRANSCRIPTIONAL REPRESSOR OF EMRAB OPERON"/>
    <property type="match status" value="1"/>
</dbReference>
<dbReference type="GO" id="GO:0003677">
    <property type="term" value="F:DNA binding"/>
    <property type="evidence" value="ECO:0007669"/>
    <property type="project" value="UniProtKB-KW"/>
</dbReference>
<evidence type="ECO:0000256" key="2">
    <source>
        <dbReference type="ARBA" id="ARBA00023125"/>
    </source>
</evidence>
<dbReference type="PROSITE" id="PS50995">
    <property type="entry name" value="HTH_MARR_2"/>
    <property type="match status" value="1"/>
</dbReference>
<dbReference type="PANTHER" id="PTHR42756">
    <property type="entry name" value="TRANSCRIPTIONAL REGULATOR, MARR"/>
    <property type="match status" value="1"/>
</dbReference>
<keyword evidence="2" id="KW-0238">DNA-binding</keyword>
<dbReference type="GO" id="GO:0003700">
    <property type="term" value="F:DNA-binding transcription factor activity"/>
    <property type="evidence" value="ECO:0007669"/>
    <property type="project" value="InterPro"/>
</dbReference>
<dbReference type="InterPro" id="IPR036390">
    <property type="entry name" value="WH_DNA-bd_sf"/>
</dbReference>
<accession>A0A5P9JVA7</accession>
<evidence type="ECO:0000313" key="7">
    <source>
        <dbReference type="Proteomes" id="UP000325614"/>
    </source>
</evidence>
<dbReference type="InterPro" id="IPR000835">
    <property type="entry name" value="HTH_MarR-typ"/>
</dbReference>